<dbReference type="CDD" id="cd03019">
    <property type="entry name" value="DsbA_DsbA"/>
    <property type="match status" value="1"/>
</dbReference>
<dbReference type="GO" id="GO:0016491">
    <property type="term" value="F:oxidoreductase activity"/>
    <property type="evidence" value="ECO:0007669"/>
    <property type="project" value="InterPro"/>
</dbReference>
<comment type="similarity">
    <text evidence="1">Belongs to the thioredoxin family. DsbA subfamily.</text>
</comment>
<dbReference type="InterPro" id="IPR050824">
    <property type="entry name" value="Thiol_disulfide_DsbA"/>
</dbReference>
<dbReference type="PANTHER" id="PTHR35891">
    <property type="entry name" value="THIOL:DISULFIDE INTERCHANGE PROTEIN DSBA"/>
    <property type="match status" value="1"/>
</dbReference>
<reference evidence="9 10" key="2">
    <citation type="submission" date="2019-05" db="EMBL/GenBank/DDBJ databases">
        <title>Genome evolution of the obligate endosymbiont Buchnera aphidicola.</title>
        <authorList>
            <person name="Moran N.A."/>
        </authorList>
    </citation>
    <scope>NUCLEOTIDE SEQUENCE [LARGE SCALE GENOMIC DNA]</scope>
    <source>
        <strain evidence="9 10">Ala</strain>
    </source>
</reference>
<evidence type="ECO:0000256" key="4">
    <source>
        <dbReference type="ARBA" id="ARBA00023284"/>
    </source>
</evidence>
<evidence type="ECO:0000256" key="3">
    <source>
        <dbReference type="ARBA" id="ARBA00023157"/>
    </source>
</evidence>
<dbReference type="SUPFAM" id="SSF52833">
    <property type="entry name" value="Thioredoxin-like"/>
    <property type="match status" value="1"/>
</dbReference>
<evidence type="ECO:0000313" key="9">
    <source>
        <dbReference type="EMBL" id="QCI17817.1"/>
    </source>
</evidence>
<feature type="chain" id="PRO_5020782337" description="Thiol:disulfide interchange protein" evidence="7">
    <location>
        <begin position="20"/>
        <end position="209"/>
    </location>
</feature>
<reference evidence="9 10" key="1">
    <citation type="submission" date="2018-12" db="EMBL/GenBank/DDBJ databases">
        <authorList>
            <person name="Chong R.A."/>
        </authorList>
    </citation>
    <scope>NUCLEOTIDE SEQUENCE [LARGE SCALE GENOMIC DNA]</scope>
    <source>
        <strain evidence="9 10">Ala</strain>
    </source>
</reference>
<gene>
    <name evidence="9" type="ORF">D9V61_02180</name>
</gene>
<feature type="disulfide bond" description="Redox-active" evidence="6">
    <location>
        <begin position="49"/>
        <end position="52"/>
    </location>
</feature>
<dbReference type="Gene3D" id="3.40.30.10">
    <property type="entry name" value="Glutaredoxin"/>
    <property type="match status" value="1"/>
</dbReference>
<dbReference type="PIRSF" id="PIRSF001488">
    <property type="entry name" value="Tdi_protein"/>
    <property type="match status" value="1"/>
</dbReference>
<evidence type="ECO:0000256" key="1">
    <source>
        <dbReference type="ARBA" id="ARBA00005791"/>
    </source>
</evidence>
<evidence type="ECO:0000256" key="5">
    <source>
        <dbReference type="PIRNR" id="PIRNR001488"/>
    </source>
</evidence>
<proteinExistence type="inferred from homology"/>
<dbReference type="Proteomes" id="UP000298660">
    <property type="component" value="Chromosome"/>
</dbReference>
<dbReference type="Pfam" id="PF01323">
    <property type="entry name" value="DSBA"/>
    <property type="match status" value="1"/>
</dbReference>
<keyword evidence="2 7" id="KW-0732">Signal</keyword>
<dbReference type="InterPro" id="IPR001853">
    <property type="entry name" value="DSBA-like_thioredoxin_dom"/>
</dbReference>
<evidence type="ECO:0000313" key="10">
    <source>
        <dbReference type="Proteomes" id="UP000298660"/>
    </source>
</evidence>
<dbReference type="PANTHER" id="PTHR35891:SF2">
    <property type="entry name" value="THIOL:DISULFIDE INTERCHANGE PROTEIN DSBA"/>
    <property type="match status" value="1"/>
</dbReference>
<keyword evidence="3 5" id="KW-1015">Disulfide bond</keyword>
<evidence type="ECO:0000256" key="6">
    <source>
        <dbReference type="PIRSR" id="PIRSR001488-1"/>
    </source>
</evidence>
<evidence type="ECO:0000256" key="7">
    <source>
        <dbReference type="SAM" id="SignalP"/>
    </source>
</evidence>
<feature type="domain" description="DSBA-like thioredoxin" evidence="8">
    <location>
        <begin position="41"/>
        <end position="188"/>
    </location>
</feature>
<dbReference type="InterPro" id="IPR036249">
    <property type="entry name" value="Thioredoxin-like_sf"/>
</dbReference>
<sequence>MKKILIILWTLILSCNVFAYEFKNGKEYTTKNKIISGIPNITEFFSFFCPYCYEFEKTHNTRYLIKNNIKKNISFQIYHVNFLGGKLSSILTKSWIIAQQIGIEKKIALPIFKGIQETHSINNLNNIKKIFKKEAGVNESTFNSFWNSLTLKILVQKQKKDIKKSHLENIPTMLINGKYLIDYSKIENIFKDNFSQKYINLIQFLINKK</sequence>
<dbReference type="OrthoDB" id="9784896at2"/>
<accession>A0A4D6XS79</accession>
<evidence type="ECO:0000259" key="8">
    <source>
        <dbReference type="Pfam" id="PF01323"/>
    </source>
</evidence>
<dbReference type="InterPro" id="IPR023205">
    <property type="entry name" value="DsbA/DsbL"/>
</dbReference>
<evidence type="ECO:0000256" key="2">
    <source>
        <dbReference type="ARBA" id="ARBA00022729"/>
    </source>
</evidence>
<keyword evidence="4" id="KW-0676">Redox-active center</keyword>
<name>A0A4D6XS79_9GAMM</name>
<dbReference type="RefSeq" id="WP_158339603.1">
    <property type="nucleotide sequence ID" value="NZ_CP034891.1"/>
</dbReference>
<dbReference type="EMBL" id="CP034891">
    <property type="protein sequence ID" value="QCI17817.1"/>
    <property type="molecule type" value="Genomic_DNA"/>
</dbReference>
<dbReference type="AlphaFoldDB" id="A0A4D6XS79"/>
<dbReference type="PROSITE" id="PS51257">
    <property type="entry name" value="PROKAR_LIPOPROTEIN"/>
    <property type="match status" value="1"/>
</dbReference>
<feature type="signal peptide" evidence="7">
    <location>
        <begin position="1"/>
        <end position="19"/>
    </location>
</feature>
<organism evidence="9 10">
    <name type="scientific">Buchnera aphidicola</name>
    <name type="common">Acyrthosiphon lactucae</name>
    <dbReference type="NCBI Taxonomy" id="1241832"/>
    <lineage>
        <taxon>Bacteria</taxon>
        <taxon>Pseudomonadati</taxon>
        <taxon>Pseudomonadota</taxon>
        <taxon>Gammaproteobacteria</taxon>
        <taxon>Enterobacterales</taxon>
        <taxon>Erwiniaceae</taxon>
        <taxon>Buchnera</taxon>
    </lineage>
</organism>
<protein>
    <recommendedName>
        <fullName evidence="5">Thiol:disulfide interchange protein</fullName>
    </recommendedName>
</protein>